<evidence type="ECO:0000313" key="2">
    <source>
        <dbReference type="Proteomes" id="UP000653797"/>
    </source>
</evidence>
<comment type="caution">
    <text evidence="1">The sequence shown here is derived from an EMBL/GenBank/DDBJ whole genome shotgun (WGS) entry which is preliminary data.</text>
</comment>
<dbReference type="EMBL" id="JACXAA010000004">
    <property type="protein sequence ID" value="MBD2753967.1"/>
    <property type="molecule type" value="Genomic_DNA"/>
</dbReference>
<keyword evidence="2" id="KW-1185">Reference proteome</keyword>
<gene>
    <name evidence="1" type="ORF">IC230_13755</name>
</gene>
<reference evidence="1" key="1">
    <citation type="submission" date="2020-09" db="EMBL/GenBank/DDBJ databases">
        <authorList>
            <person name="Kim M.K."/>
        </authorList>
    </citation>
    <scope>NUCLEOTIDE SEQUENCE</scope>
    <source>
        <strain evidence="1">BT704</strain>
    </source>
</reference>
<evidence type="ECO:0000313" key="1">
    <source>
        <dbReference type="EMBL" id="MBD2753967.1"/>
    </source>
</evidence>
<sequence length="49" mass="5301">MHTYPLYAPVIYLVNFVFDSLGNINFGTSEDENGCALLSGKWIGYGVGG</sequence>
<protein>
    <submittedName>
        <fullName evidence="1">Uncharacterized protein</fullName>
    </submittedName>
</protein>
<dbReference type="RefSeq" id="WP_191039602.1">
    <property type="nucleotide sequence ID" value="NZ_JACXAA010000004.1"/>
</dbReference>
<dbReference type="AlphaFoldDB" id="A0A927GDN0"/>
<dbReference type="Proteomes" id="UP000653797">
    <property type="component" value="Unassembled WGS sequence"/>
</dbReference>
<name>A0A927GDN0_9BACT</name>
<organism evidence="1 2">
    <name type="scientific">Spirosoma validum</name>
    <dbReference type="NCBI Taxonomy" id="2771355"/>
    <lineage>
        <taxon>Bacteria</taxon>
        <taxon>Pseudomonadati</taxon>
        <taxon>Bacteroidota</taxon>
        <taxon>Cytophagia</taxon>
        <taxon>Cytophagales</taxon>
        <taxon>Cytophagaceae</taxon>
        <taxon>Spirosoma</taxon>
    </lineage>
</organism>
<proteinExistence type="predicted"/>
<accession>A0A927GDN0</accession>